<reference evidence="3 4" key="1">
    <citation type="submission" date="2019-06" db="EMBL/GenBank/DDBJ databases">
        <authorList>
            <person name="Broberg M."/>
        </authorList>
    </citation>
    <scope>NUCLEOTIDE SEQUENCE [LARGE SCALE GENOMIC DNA]</scope>
</reference>
<dbReference type="InterPro" id="IPR056632">
    <property type="entry name" value="DUF7730"/>
</dbReference>
<feature type="domain" description="DUF7730" evidence="2">
    <location>
        <begin position="183"/>
        <end position="282"/>
    </location>
</feature>
<gene>
    <name evidence="3" type="ORF">CLO192961_LOCUS273263</name>
</gene>
<feature type="region of interest" description="Disordered" evidence="1">
    <location>
        <begin position="14"/>
        <end position="34"/>
    </location>
</feature>
<dbReference type="Proteomes" id="UP000766486">
    <property type="component" value="Unassembled WGS sequence"/>
</dbReference>
<proteinExistence type="predicted"/>
<evidence type="ECO:0000313" key="3">
    <source>
        <dbReference type="EMBL" id="VUC29940.1"/>
    </source>
</evidence>
<organism evidence="3 4">
    <name type="scientific">Bionectria ochroleuca</name>
    <name type="common">Gliocladium roseum</name>
    <dbReference type="NCBI Taxonomy" id="29856"/>
    <lineage>
        <taxon>Eukaryota</taxon>
        <taxon>Fungi</taxon>
        <taxon>Dikarya</taxon>
        <taxon>Ascomycota</taxon>
        <taxon>Pezizomycotina</taxon>
        <taxon>Sordariomycetes</taxon>
        <taxon>Hypocreomycetidae</taxon>
        <taxon>Hypocreales</taxon>
        <taxon>Bionectriaceae</taxon>
        <taxon>Clonostachys</taxon>
    </lineage>
</organism>
<keyword evidence="4" id="KW-1185">Reference proteome</keyword>
<sequence>MTSLGTSTIAWIRDRSPFKSPPPPMPYLPAERPRPLTPSLPIRTGTNESPLFNWLPYDILQAILRSAFADHVLHIELDYDHPMVPLKDSSKRHAARNGGRYFQQAEKPPHTQSDHFVRVEKWRSKKWQWWSCICHRSWVPFAAIRGTHWSGYMPGHEAWYDQCKFGDSDICEYLPGICPLKCRIGIMGWLLSCHRSYCMGVEILYSMNTFHLSNPELIQNLPKLLLPSRLAAITSLEMLWKIHPFRDQDDQDPANSDYNTFLTLTQKVPTIFKGLRNMYLSLQGDFYMDRNSGGIDYSGNSKQKFDLVEDIVMGPVEAMIRKMRCIGVCVIALPSSCYGPEKCVAIENGSLMFERRSIDGQDNRREEFWRELGECSSSGFHGYWIQLGHRDLHIPEMGCGIGSPPVPDDHPLNVLYGYPRSPW</sequence>
<accession>A0ABY6UFG9</accession>
<dbReference type="PANTHER" id="PTHR38790:SF4">
    <property type="entry name" value="2EXR DOMAIN-CONTAINING PROTEIN"/>
    <property type="match status" value="1"/>
</dbReference>
<dbReference type="PANTHER" id="PTHR38790">
    <property type="entry name" value="2EXR DOMAIN-CONTAINING PROTEIN-RELATED"/>
    <property type="match status" value="1"/>
</dbReference>
<evidence type="ECO:0000256" key="1">
    <source>
        <dbReference type="SAM" id="MobiDB-lite"/>
    </source>
</evidence>
<dbReference type="EMBL" id="CABFNS010000812">
    <property type="protein sequence ID" value="VUC29940.1"/>
    <property type="molecule type" value="Genomic_DNA"/>
</dbReference>
<protein>
    <recommendedName>
        <fullName evidence="2">DUF7730 domain-containing protein</fullName>
    </recommendedName>
</protein>
<comment type="caution">
    <text evidence="3">The sequence shown here is derived from an EMBL/GenBank/DDBJ whole genome shotgun (WGS) entry which is preliminary data.</text>
</comment>
<name>A0ABY6UFG9_BIOOC</name>
<evidence type="ECO:0000259" key="2">
    <source>
        <dbReference type="Pfam" id="PF24864"/>
    </source>
</evidence>
<dbReference type="Pfam" id="PF24864">
    <property type="entry name" value="DUF7730"/>
    <property type="match status" value="1"/>
</dbReference>
<evidence type="ECO:0000313" key="4">
    <source>
        <dbReference type="Proteomes" id="UP000766486"/>
    </source>
</evidence>